<organism evidence="1 2">
    <name type="scientific">Sulfurirhabdus autotrophica</name>
    <dbReference type="NCBI Taxonomy" id="1706046"/>
    <lineage>
        <taxon>Bacteria</taxon>
        <taxon>Pseudomonadati</taxon>
        <taxon>Pseudomonadota</taxon>
        <taxon>Betaproteobacteria</taxon>
        <taxon>Nitrosomonadales</taxon>
        <taxon>Sulfuricellaceae</taxon>
        <taxon>Sulfurirhabdus</taxon>
    </lineage>
</organism>
<evidence type="ECO:0000313" key="2">
    <source>
        <dbReference type="Proteomes" id="UP000295367"/>
    </source>
</evidence>
<sequence>MLFMISTSKYRPRSIQRNPKSNLIVKKAAYPELKGVRLFYNIAKRSVKILKHTNQYITLCKRIYHSIPPGFYRSWCRTLHDQCVAKTFSTYIVLLSTLAFLT</sequence>
<dbReference type="Proteomes" id="UP000295367">
    <property type="component" value="Unassembled WGS sequence"/>
</dbReference>
<dbReference type="EMBL" id="SMCO01000001">
    <property type="protein sequence ID" value="TCV90775.1"/>
    <property type="molecule type" value="Genomic_DNA"/>
</dbReference>
<name>A0A4R3YE26_9PROT</name>
<protein>
    <submittedName>
        <fullName evidence="1">Uncharacterized protein</fullName>
    </submittedName>
</protein>
<evidence type="ECO:0000313" key="1">
    <source>
        <dbReference type="EMBL" id="TCV90775.1"/>
    </source>
</evidence>
<accession>A0A4R3YE26</accession>
<reference evidence="1 2" key="1">
    <citation type="submission" date="2019-03" db="EMBL/GenBank/DDBJ databases">
        <title>Genomic Encyclopedia of Type Strains, Phase IV (KMG-IV): sequencing the most valuable type-strain genomes for metagenomic binning, comparative biology and taxonomic classification.</title>
        <authorList>
            <person name="Goeker M."/>
        </authorList>
    </citation>
    <scope>NUCLEOTIDE SEQUENCE [LARGE SCALE GENOMIC DNA]</scope>
    <source>
        <strain evidence="1 2">DSM 100309</strain>
    </source>
</reference>
<dbReference type="AlphaFoldDB" id="A0A4R3YE26"/>
<keyword evidence="2" id="KW-1185">Reference proteome</keyword>
<proteinExistence type="predicted"/>
<comment type="caution">
    <text evidence="1">The sequence shown here is derived from an EMBL/GenBank/DDBJ whole genome shotgun (WGS) entry which is preliminary data.</text>
</comment>
<gene>
    <name evidence="1" type="ORF">EDC63_101749</name>
</gene>